<evidence type="ECO:0000313" key="2">
    <source>
        <dbReference type="Proteomes" id="UP000187209"/>
    </source>
</evidence>
<protein>
    <submittedName>
        <fullName evidence="1">Uncharacterized protein</fullName>
    </submittedName>
</protein>
<dbReference type="AlphaFoldDB" id="A0A1R2AY71"/>
<gene>
    <name evidence="1" type="ORF">SteCoe_32990</name>
</gene>
<sequence>MNESIDDILGLKGREIQQAFDELHRNEIKSKVYELKLKMPHLGRCPICTLPVPCKHFSSKSKISKDHVEEPLLTHTIECFDFTDYLPKIIPEPNKRCFKVRYKGQNSIYNFDYNLRNTSLPNEKRLKRLENIESYREYKLKREKEKINFLKEEEECKKKHAEHADIARQKYLKKQKEKVQEYNECLVNRIEKIKAIVGKDEEKRKVAEERKVKYYEEQKMKLEEYYLKKEIMKKIAREKVLELQEEVVNFKPIKIKHVL</sequence>
<accession>A0A1R2AY71</accession>
<name>A0A1R2AY71_9CILI</name>
<dbReference type="Proteomes" id="UP000187209">
    <property type="component" value="Unassembled WGS sequence"/>
</dbReference>
<proteinExistence type="predicted"/>
<reference evidence="1 2" key="1">
    <citation type="submission" date="2016-11" db="EMBL/GenBank/DDBJ databases">
        <title>The macronuclear genome of Stentor coeruleus: a giant cell with tiny introns.</title>
        <authorList>
            <person name="Slabodnick M."/>
            <person name="Ruby J.G."/>
            <person name="Reiff S.B."/>
            <person name="Swart E.C."/>
            <person name="Gosai S."/>
            <person name="Prabakaran S."/>
            <person name="Witkowska E."/>
            <person name="Larue G.E."/>
            <person name="Fisher S."/>
            <person name="Freeman R.M."/>
            <person name="Gunawardena J."/>
            <person name="Chu W."/>
            <person name="Stover N.A."/>
            <person name="Gregory B.D."/>
            <person name="Nowacki M."/>
            <person name="Derisi J."/>
            <person name="Roy S.W."/>
            <person name="Marshall W.F."/>
            <person name="Sood P."/>
        </authorList>
    </citation>
    <scope>NUCLEOTIDE SEQUENCE [LARGE SCALE GENOMIC DNA]</scope>
    <source>
        <strain evidence="1">WM001</strain>
    </source>
</reference>
<dbReference type="OrthoDB" id="324973at2759"/>
<dbReference type="EMBL" id="MPUH01001213">
    <property type="protein sequence ID" value="OMJ69310.1"/>
    <property type="molecule type" value="Genomic_DNA"/>
</dbReference>
<organism evidence="1 2">
    <name type="scientific">Stentor coeruleus</name>
    <dbReference type="NCBI Taxonomy" id="5963"/>
    <lineage>
        <taxon>Eukaryota</taxon>
        <taxon>Sar</taxon>
        <taxon>Alveolata</taxon>
        <taxon>Ciliophora</taxon>
        <taxon>Postciliodesmatophora</taxon>
        <taxon>Heterotrichea</taxon>
        <taxon>Heterotrichida</taxon>
        <taxon>Stentoridae</taxon>
        <taxon>Stentor</taxon>
    </lineage>
</organism>
<evidence type="ECO:0000313" key="1">
    <source>
        <dbReference type="EMBL" id="OMJ69310.1"/>
    </source>
</evidence>
<comment type="caution">
    <text evidence="1">The sequence shown here is derived from an EMBL/GenBank/DDBJ whole genome shotgun (WGS) entry which is preliminary data.</text>
</comment>
<keyword evidence="2" id="KW-1185">Reference proteome</keyword>